<dbReference type="InterPro" id="IPR052895">
    <property type="entry name" value="HetReg/Transcr_Mod"/>
</dbReference>
<dbReference type="Pfam" id="PF06985">
    <property type="entry name" value="HET"/>
    <property type="match status" value="1"/>
</dbReference>
<evidence type="ECO:0000259" key="1">
    <source>
        <dbReference type="Pfam" id="PF06985"/>
    </source>
</evidence>
<gene>
    <name evidence="2" type="ORF">QBC38DRAFT_424183</name>
</gene>
<dbReference type="PANTHER" id="PTHR24148:SF64">
    <property type="entry name" value="HETEROKARYON INCOMPATIBILITY DOMAIN-CONTAINING PROTEIN"/>
    <property type="match status" value="1"/>
</dbReference>
<feature type="domain" description="Heterokaryon incompatibility" evidence="1">
    <location>
        <begin position="45"/>
        <end position="251"/>
    </location>
</feature>
<keyword evidence="3" id="KW-1185">Reference proteome</keyword>
<comment type="caution">
    <text evidence="2">The sequence shown here is derived from an EMBL/GenBank/DDBJ whole genome shotgun (WGS) entry which is preliminary data.</text>
</comment>
<organism evidence="2 3">
    <name type="scientific">Podospora fimiseda</name>
    <dbReference type="NCBI Taxonomy" id="252190"/>
    <lineage>
        <taxon>Eukaryota</taxon>
        <taxon>Fungi</taxon>
        <taxon>Dikarya</taxon>
        <taxon>Ascomycota</taxon>
        <taxon>Pezizomycotina</taxon>
        <taxon>Sordariomycetes</taxon>
        <taxon>Sordariomycetidae</taxon>
        <taxon>Sordariales</taxon>
        <taxon>Podosporaceae</taxon>
        <taxon>Podospora</taxon>
    </lineage>
</organism>
<proteinExistence type="predicted"/>
<name>A0AAN7BIT7_9PEZI</name>
<reference evidence="2" key="1">
    <citation type="journal article" date="2023" name="Mol. Phylogenet. Evol.">
        <title>Genome-scale phylogeny and comparative genomics of the fungal order Sordariales.</title>
        <authorList>
            <person name="Hensen N."/>
            <person name="Bonometti L."/>
            <person name="Westerberg I."/>
            <person name="Brannstrom I.O."/>
            <person name="Guillou S."/>
            <person name="Cros-Aarteil S."/>
            <person name="Calhoun S."/>
            <person name="Haridas S."/>
            <person name="Kuo A."/>
            <person name="Mondo S."/>
            <person name="Pangilinan J."/>
            <person name="Riley R."/>
            <person name="LaButti K."/>
            <person name="Andreopoulos B."/>
            <person name="Lipzen A."/>
            <person name="Chen C."/>
            <person name="Yan M."/>
            <person name="Daum C."/>
            <person name="Ng V."/>
            <person name="Clum A."/>
            <person name="Steindorff A."/>
            <person name="Ohm R.A."/>
            <person name="Martin F."/>
            <person name="Silar P."/>
            <person name="Natvig D.O."/>
            <person name="Lalanne C."/>
            <person name="Gautier V."/>
            <person name="Ament-Velasquez S.L."/>
            <person name="Kruys A."/>
            <person name="Hutchinson M.I."/>
            <person name="Powell A.J."/>
            <person name="Barry K."/>
            <person name="Miller A.N."/>
            <person name="Grigoriev I.V."/>
            <person name="Debuchy R."/>
            <person name="Gladieux P."/>
            <person name="Hiltunen Thoren M."/>
            <person name="Johannesson H."/>
        </authorList>
    </citation>
    <scope>NUCLEOTIDE SEQUENCE</scope>
    <source>
        <strain evidence="2">CBS 990.96</strain>
    </source>
</reference>
<accession>A0AAN7BIT7</accession>
<evidence type="ECO:0000313" key="2">
    <source>
        <dbReference type="EMBL" id="KAK4224080.1"/>
    </source>
</evidence>
<dbReference type="PANTHER" id="PTHR24148">
    <property type="entry name" value="ANKYRIN REPEAT DOMAIN-CONTAINING PROTEIN 39 HOMOLOG-RELATED"/>
    <property type="match status" value="1"/>
</dbReference>
<evidence type="ECO:0000313" key="3">
    <source>
        <dbReference type="Proteomes" id="UP001301958"/>
    </source>
</evidence>
<dbReference type="Proteomes" id="UP001301958">
    <property type="component" value="Unassembled WGS sequence"/>
</dbReference>
<dbReference type="AlphaFoldDB" id="A0AAN7BIT7"/>
<dbReference type="Pfam" id="PF26639">
    <property type="entry name" value="Het-6_barrel"/>
    <property type="match status" value="1"/>
</dbReference>
<reference evidence="2" key="2">
    <citation type="submission" date="2023-05" db="EMBL/GenBank/DDBJ databases">
        <authorList>
            <consortium name="Lawrence Berkeley National Laboratory"/>
            <person name="Steindorff A."/>
            <person name="Hensen N."/>
            <person name="Bonometti L."/>
            <person name="Westerberg I."/>
            <person name="Brannstrom I.O."/>
            <person name="Guillou S."/>
            <person name="Cros-Aarteil S."/>
            <person name="Calhoun S."/>
            <person name="Haridas S."/>
            <person name="Kuo A."/>
            <person name="Mondo S."/>
            <person name="Pangilinan J."/>
            <person name="Riley R."/>
            <person name="Labutti K."/>
            <person name="Andreopoulos B."/>
            <person name="Lipzen A."/>
            <person name="Chen C."/>
            <person name="Yanf M."/>
            <person name="Daum C."/>
            <person name="Ng V."/>
            <person name="Clum A."/>
            <person name="Ohm R."/>
            <person name="Martin F."/>
            <person name="Silar P."/>
            <person name="Natvig D."/>
            <person name="Lalanne C."/>
            <person name="Gautier V."/>
            <person name="Ament-Velasquez S.L."/>
            <person name="Kruys A."/>
            <person name="Hutchinson M.I."/>
            <person name="Powell A.J."/>
            <person name="Barry K."/>
            <person name="Miller A.N."/>
            <person name="Grigoriev I.V."/>
            <person name="Debuchy R."/>
            <person name="Gladieux P."/>
            <person name="Thoren M.H."/>
            <person name="Johannesson H."/>
        </authorList>
    </citation>
    <scope>NUCLEOTIDE SEQUENCE</scope>
    <source>
        <strain evidence="2">CBS 990.96</strain>
    </source>
</reference>
<protein>
    <submittedName>
        <fullName evidence="2">Heterokaryon incompatibility protein-domain-containing protein</fullName>
    </submittedName>
</protein>
<dbReference type="InterPro" id="IPR010730">
    <property type="entry name" value="HET"/>
</dbReference>
<dbReference type="EMBL" id="MU865404">
    <property type="protein sequence ID" value="KAK4224080.1"/>
    <property type="molecule type" value="Genomic_DNA"/>
</dbReference>
<sequence>MAYPYRPLDLPRETRILIIQPSEEKDDDIICSLEHMNIETESGKYHALSYCWSKSVSNPPAGWIEKTIVFNFKTKSGTDRQELKPRDLLGHPGLEYLYIRYGGVLPPATIVCDGVQMQVGGELFRALKHLRAFFSPSKTPFRLWVDALSINQDNLDERNEHVKLMGKIYASAAAVQIWLGDSIGVESEVGKACKLIEYILEDTYKPERSRWHEDSGEPFTADDPRWKGVNWGALSQFLGRAWFSRIWVVQEIINAKEAWMHVSNVVIKWDFFAEILDWMRRLGLEFYLSHPSSVKALVIMGAFRQEKKNGQFRKHDLACVLDEIRGFQATIASDKVYGALGLFSDSLSETEFIQVDYAKSTEDVFTDIAVDYLQRRNSLAILSHCVLSTRPRNSPPFNLPSWVPDWTAPGWADSFRTRMVPYKASGNTVPDILEVNKVTGILRLRGHRLDTVRAVDHTGQIPELQFSFPEQPSETHERHPVFLSLASANDKKEEFGKLEVLQEQELANIFLLAITNSCSDEESETFIWNSVKHENLWRTYMCNRTRGFHIPDKTLETAWNIFLQKSLRFMDRYVRLGEGETADAKMMSNRRPSTHELFAGAIKDDIGRFSQQELLDKAQRLKRGHRTWTYHRRFFVSSNGRFGWAVDGTKPGDELVMFYGSDYPFIVRRDEETRRLRIIGDCYIHGLMNGEGLGSEFEECGFVLV</sequence>